<evidence type="ECO:0000256" key="3">
    <source>
        <dbReference type="SAM" id="Coils"/>
    </source>
</evidence>
<dbReference type="GO" id="GO:0008976">
    <property type="term" value="F:polyphosphate kinase activity"/>
    <property type="evidence" value="ECO:0007669"/>
    <property type="project" value="InterPro"/>
</dbReference>
<evidence type="ECO:0000256" key="1">
    <source>
        <dbReference type="ARBA" id="ARBA00022679"/>
    </source>
</evidence>
<keyword evidence="1 5" id="KW-0808">Transferase</keyword>
<feature type="domain" description="Polyphosphate kinase-2-related" evidence="4">
    <location>
        <begin position="17"/>
        <end position="236"/>
    </location>
</feature>
<evidence type="ECO:0000259" key="4">
    <source>
        <dbReference type="Pfam" id="PF03976"/>
    </source>
</evidence>
<dbReference type="InterPro" id="IPR022488">
    <property type="entry name" value="PPK2-related"/>
</dbReference>
<sequence length="244" mass="29901">MGVIVMRIADIDLTHRMNKTEYEQKLAQLQLELLHYQAEIIEKNAAVILVFEGWDASGKGGVIRRITEKLDPRTYEVHPIGAPTKVELRHHYLRRFWVRLPRHGQMGFFDRSWYGRVLVERVEKLCTKEEWRRAYREINEFERLLVDDRTLLLKFFLHISPKEQLKRFKERQENPYKRWKITDEDWRNRDKWSDYEEALDEMFEKTHTAVAPWYLIPFEDKKLGRIRVMEILLQRYQRFFKYVL</sequence>
<dbReference type="Proteomes" id="UP000468766">
    <property type="component" value="Unassembled WGS sequence"/>
</dbReference>
<keyword evidence="2" id="KW-0418">Kinase</keyword>
<reference evidence="5 6" key="1">
    <citation type="submission" date="2019-10" db="EMBL/GenBank/DDBJ databases">
        <title>Whole-genome sequence of the extremophile Heliorestis acidaminivorans DSM 24790.</title>
        <authorList>
            <person name="Kyndt J.A."/>
            <person name="Meyer T.E."/>
        </authorList>
    </citation>
    <scope>NUCLEOTIDE SEQUENCE [LARGE SCALE GENOMIC DNA]</scope>
    <source>
        <strain evidence="5 6">DSM 24790</strain>
    </source>
</reference>
<evidence type="ECO:0000256" key="2">
    <source>
        <dbReference type="ARBA" id="ARBA00022777"/>
    </source>
</evidence>
<proteinExistence type="predicted"/>
<dbReference type="Pfam" id="PF03976">
    <property type="entry name" value="PPK2"/>
    <property type="match status" value="1"/>
</dbReference>
<comment type="caution">
    <text evidence="5">The sequence shown here is derived from an EMBL/GenBank/DDBJ whole genome shotgun (WGS) entry which is preliminary data.</text>
</comment>
<keyword evidence="6" id="KW-1185">Reference proteome</keyword>
<accession>A0A6I0EX37</accession>
<dbReference type="PIRSF" id="PIRSF028756">
    <property type="entry name" value="PPK2_prd"/>
    <property type="match status" value="1"/>
</dbReference>
<evidence type="ECO:0000313" key="6">
    <source>
        <dbReference type="Proteomes" id="UP000468766"/>
    </source>
</evidence>
<organism evidence="5 6">
    <name type="scientific">Heliorestis acidaminivorans</name>
    <dbReference type="NCBI Taxonomy" id="553427"/>
    <lineage>
        <taxon>Bacteria</taxon>
        <taxon>Bacillati</taxon>
        <taxon>Bacillota</taxon>
        <taxon>Clostridia</taxon>
        <taxon>Eubacteriales</taxon>
        <taxon>Heliobacteriaceae</taxon>
        <taxon>Heliorestis</taxon>
    </lineage>
</organism>
<feature type="coiled-coil region" evidence="3">
    <location>
        <begin position="19"/>
        <end position="46"/>
    </location>
</feature>
<dbReference type="AlphaFoldDB" id="A0A6I0EX37"/>
<dbReference type="PANTHER" id="PTHR34383:SF3">
    <property type="entry name" value="POLYPHOSPHATE:AMP PHOSPHOTRANSFERASE"/>
    <property type="match status" value="1"/>
</dbReference>
<evidence type="ECO:0000313" key="5">
    <source>
        <dbReference type="EMBL" id="KAB2952717.1"/>
    </source>
</evidence>
<keyword evidence="3" id="KW-0175">Coiled coil</keyword>
<protein>
    <submittedName>
        <fullName evidence="5">UDP-galactose-lipid carrier transferase</fullName>
    </submittedName>
</protein>
<dbReference type="EMBL" id="WBXO01000005">
    <property type="protein sequence ID" value="KAB2952717.1"/>
    <property type="molecule type" value="Genomic_DNA"/>
</dbReference>
<dbReference type="OrthoDB" id="9775224at2"/>
<name>A0A6I0EX37_9FIRM</name>
<dbReference type="InterPro" id="IPR016898">
    <property type="entry name" value="Polyphosphate_phosphotransfera"/>
</dbReference>
<dbReference type="Gene3D" id="3.40.50.300">
    <property type="entry name" value="P-loop containing nucleotide triphosphate hydrolases"/>
    <property type="match status" value="1"/>
</dbReference>
<gene>
    <name evidence="5" type="ORF">F9B85_08690</name>
</gene>
<dbReference type="PANTHER" id="PTHR34383">
    <property type="entry name" value="POLYPHOSPHATE:AMP PHOSPHOTRANSFERASE-RELATED"/>
    <property type="match status" value="1"/>
</dbReference>
<dbReference type="SUPFAM" id="SSF52540">
    <property type="entry name" value="P-loop containing nucleoside triphosphate hydrolases"/>
    <property type="match status" value="1"/>
</dbReference>
<dbReference type="InterPro" id="IPR027417">
    <property type="entry name" value="P-loop_NTPase"/>
</dbReference>